<gene>
    <name evidence="3" type="ORF">MKW98_008614</name>
</gene>
<keyword evidence="1" id="KW-0175">Coiled coil</keyword>
<dbReference type="PANTHER" id="PTHR34554">
    <property type="entry name" value="RGS1-HXK1-INTERACTING PROTEIN 1"/>
    <property type="match status" value="1"/>
</dbReference>
<dbReference type="AlphaFoldDB" id="A0AAD4X7R0"/>
<comment type="caution">
    <text evidence="3">The sequence shown here is derived from an EMBL/GenBank/DDBJ whole genome shotgun (WGS) entry which is preliminary data.</text>
</comment>
<evidence type="ECO:0000313" key="3">
    <source>
        <dbReference type="EMBL" id="KAI3862774.1"/>
    </source>
</evidence>
<proteinExistence type="predicted"/>
<name>A0AAD4X7R0_9MAGN</name>
<evidence type="ECO:0000256" key="2">
    <source>
        <dbReference type="SAM" id="MobiDB-lite"/>
    </source>
</evidence>
<feature type="region of interest" description="Disordered" evidence="2">
    <location>
        <begin position="1"/>
        <end position="54"/>
    </location>
</feature>
<feature type="coiled-coil region" evidence="1">
    <location>
        <begin position="171"/>
        <end position="198"/>
    </location>
</feature>
<reference evidence="3" key="1">
    <citation type="submission" date="2022-04" db="EMBL/GenBank/DDBJ databases">
        <title>A functionally conserved STORR gene fusion in Papaver species that diverged 16.8 million years ago.</title>
        <authorList>
            <person name="Catania T."/>
        </authorList>
    </citation>
    <scope>NUCLEOTIDE SEQUENCE</scope>
    <source>
        <strain evidence="3">S-188037</strain>
    </source>
</reference>
<evidence type="ECO:0000313" key="4">
    <source>
        <dbReference type="Proteomes" id="UP001202328"/>
    </source>
</evidence>
<dbReference type="EMBL" id="JAJJMB010014087">
    <property type="protein sequence ID" value="KAI3862774.1"/>
    <property type="molecule type" value="Genomic_DNA"/>
</dbReference>
<feature type="compositionally biased region" description="Low complexity" evidence="2">
    <location>
        <begin position="30"/>
        <end position="43"/>
    </location>
</feature>
<dbReference type="PANTHER" id="PTHR34554:SF2">
    <property type="entry name" value="RGS1-HXK1-INTERACTING PROTEIN 1"/>
    <property type="match status" value="1"/>
</dbReference>
<evidence type="ECO:0000256" key="1">
    <source>
        <dbReference type="SAM" id="Coils"/>
    </source>
</evidence>
<keyword evidence="4" id="KW-1185">Reference proteome</keyword>
<dbReference type="InterPro" id="IPR053284">
    <property type="entry name" value="RGS1-HXK1_interactor"/>
</dbReference>
<accession>A0AAD4X7R0</accession>
<dbReference type="Proteomes" id="UP001202328">
    <property type="component" value="Unassembled WGS sequence"/>
</dbReference>
<organism evidence="3 4">
    <name type="scientific">Papaver atlanticum</name>
    <dbReference type="NCBI Taxonomy" id="357466"/>
    <lineage>
        <taxon>Eukaryota</taxon>
        <taxon>Viridiplantae</taxon>
        <taxon>Streptophyta</taxon>
        <taxon>Embryophyta</taxon>
        <taxon>Tracheophyta</taxon>
        <taxon>Spermatophyta</taxon>
        <taxon>Magnoliopsida</taxon>
        <taxon>Ranunculales</taxon>
        <taxon>Papaveraceae</taxon>
        <taxon>Papaveroideae</taxon>
        <taxon>Papaver</taxon>
    </lineage>
</organism>
<sequence>MATEEEASPVPAAAEAEETQSYIPPPPHPSSSFPEVESPTVTTEEGERGGQLLAEEEKGVGWQTYYNSAGDLKRTVYESTDSALRSARSLKQNSSTHLRTLQDFLPQLKSQFRSYEDAFFTKFKDELMSAKENPAVASGVAVAAGLLLLRGPRRFLFRNTLGRFRSEEALYVKAEKNVKELNLSVDIMKRESAKLLERSALAEKDMKRGRNELLNAGSDIQRLAKSVYKIESQATDLTDGLRQIPGREALKLRAEVGTMAALIQQQRSALDKKILKISELGVSV</sequence>
<protein>
    <submittedName>
        <fullName evidence="3">Uncharacterized protein</fullName>
    </submittedName>
</protein>